<dbReference type="InterPro" id="IPR007110">
    <property type="entry name" value="Ig-like_dom"/>
</dbReference>
<dbReference type="Pfam" id="PF00041">
    <property type="entry name" value="fn3"/>
    <property type="match status" value="1"/>
</dbReference>
<feature type="signal peptide" evidence="5">
    <location>
        <begin position="1"/>
        <end position="19"/>
    </location>
</feature>
<evidence type="ECO:0000259" key="6">
    <source>
        <dbReference type="PROSITE" id="PS50835"/>
    </source>
</evidence>
<reference evidence="8" key="2">
    <citation type="journal article" date="2023" name="Commun. Biol.">
        <title>Intrasexual cuticular hydrocarbon dimorphism in a wasp sheds light on hydrocarbon biosynthesis genes in Hymenoptera.</title>
        <authorList>
            <person name="Moris V.C."/>
            <person name="Podsiadlowski L."/>
            <person name="Martin S."/>
            <person name="Oeyen J.P."/>
            <person name="Donath A."/>
            <person name="Petersen M."/>
            <person name="Wilbrandt J."/>
            <person name="Misof B."/>
            <person name="Liedtke D."/>
            <person name="Thamm M."/>
            <person name="Scheiner R."/>
            <person name="Schmitt T."/>
            <person name="Niehuis O."/>
        </authorList>
    </citation>
    <scope>NUCLEOTIDE SEQUENCE</scope>
    <source>
        <strain evidence="8">GBR_01_08_01A</strain>
    </source>
</reference>
<evidence type="ECO:0000256" key="3">
    <source>
        <dbReference type="ARBA" id="ARBA00023319"/>
    </source>
</evidence>
<dbReference type="InterPro" id="IPR013098">
    <property type="entry name" value="Ig_I-set"/>
</dbReference>
<dbReference type="InterPro" id="IPR050958">
    <property type="entry name" value="Cell_Adh-Cytoskel_Orgn"/>
</dbReference>
<gene>
    <name evidence="8" type="ORF">KPH14_004905</name>
</gene>
<keyword evidence="2" id="KW-1015">Disulfide bond</keyword>
<reference evidence="8" key="1">
    <citation type="submission" date="2021-08" db="EMBL/GenBank/DDBJ databases">
        <authorList>
            <person name="Misof B."/>
            <person name="Oliver O."/>
            <person name="Podsiadlowski L."/>
            <person name="Donath A."/>
            <person name="Peters R."/>
            <person name="Mayer C."/>
            <person name="Rust J."/>
            <person name="Gunkel S."/>
            <person name="Lesny P."/>
            <person name="Martin S."/>
            <person name="Oeyen J.P."/>
            <person name="Petersen M."/>
            <person name="Panagiotis P."/>
            <person name="Wilbrandt J."/>
            <person name="Tanja T."/>
        </authorList>
    </citation>
    <scope>NUCLEOTIDE SEQUENCE</scope>
    <source>
        <strain evidence="8">GBR_01_08_01A</strain>
        <tissue evidence="8">Thorax + abdomen</tissue>
    </source>
</reference>
<dbReference type="SMART" id="SM00409">
    <property type="entry name" value="IG"/>
    <property type="match status" value="3"/>
</dbReference>
<dbReference type="CDD" id="cd00096">
    <property type="entry name" value="Ig"/>
    <property type="match status" value="1"/>
</dbReference>
<dbReference type="AlphaFoldDB" id="A0AAD9VPW3"/>
<dbReference type="PANTHER" id="PTHR45080">
    <property type="entry name" value="CONTACTIN 5"/>
    <property type="match status" value="1"/>
</dbReference>
<evidence type="ECO:0000256" key="4">
    <source>
        <dbReference type="SAM" id="MobiDB-lite"/>
    </source>
</evidence>
<feature type="domain" description="Fibronectin type-III" evidence="7">
    <location>
        <begin position="362"/>
        <end position="462"/>
    </location>
</feature>
<dbReference type="PANTHER" id="PTHR45080:SF33">
    <property type="entry name" value="IG-LIKE DOMAIN-CONTAINING PROTEIN"/>
    <property type="match status" value="1"/>
</dbReference>
<name>A0AAD9VPW3_9HYME</name>
<keyword evidence="9" id="KW-1185">Reference proteome</keyword>
<dbReference type="InterPro" id="IPR003599">
    <property type="entry name" value="Ig_sub"/>
</dbReference>
<dbReference type="CDD" id="cd00063">
    <property type="entry name" value="FN3"/>
    <property type="match status" value="1"/>
</dbReference>
<dbReference type="GO" id="GO:0050808">
    <property type="term" value="P:synapse organization"/>
    <property type="evidence" value="ECO:0007669"/>
    <property type="project" value="TreeGrafter"/>
</dbReference>
<dbReference type="Pfam" id="PF07679">
    <property type="entry name" value="I-set"/>
    <property type="match status" value="1"/>
</dbReference>
<dbReference type="GO" id="GO:0007156">
    <property type="term" value="P:homophilic cell adhesion via plasma membrane adhesion molecules"/>
    <property type="evidence" value="ECO:0007669"/>
    <property type="project" value="TreeGrafter"/>
</dbReference>
<feature type="domain" description="Ig-like" evidence="6">
    <location>
        <begin position="59"/>
        <end position="148"/>
    </location>
</feature>
<dbReference type="GO" id="GO:0005886">
    <property type="term" value="C:plasma membrane"/>
    <property type="evidence" value="ECO:0007669"/>
    <property type="project" value="TreeGrafter"/>
</dbReference>
<evidence type="ECO:0000259" key="7">
    <source>
        <dbReference type="PROSITE" id="PS50853"/>
    </source>
</evidence>
<dbReference type="EMBL" id="JAIFRP010000031">
    <property type="protein sequence ID" value="KAK2582618.1"/>
    <property type="molecule type" value="Genomic_DNA"/>
</dbReference>
<dbReference type="SUPFAM" id="SSF48726">
    <property type="entry name" value="Immunoglobulin"/>
    <property type="match status" value="3"/>
</dbReference>
<dbReference type="SMART" id="SM00408">
    <property type="entry name" value="IGc2"/>
    <property type="match status" value="3"/>
</dbReference>
<evidence type="ECO:0000256" key="1">
    <source>
        <dbReference type="ARBA" id="ARBA00022737"/>
    </source>
</evidence>
<evidence type="ECO:0000313" key="8">
    <source>
        <dbReference type="EMBL" id="KAK2582618.1"/>
    </source>
</evidence>
<protein>
    <submittedName>
        <fullName evidence="8">Uncharacterized protein</fullName>
    </submittedName>
</protein>
<dbReference type="PROSITE" id="PS50853">
    <property type="entry name" value="FN3"/>
    <property type="match status" value="1"/>
</dbReference>
<dbReference type="GO" id="GO:0030424">
    <property type="term" value="C:axon"/>
    <property type="evidence" value="ECO:0007669"/>
    <property type="project" value="TreeGrafter"/>
</dbReference>
<dbReference type="SMART" id="SM00060">
    <property type="entry name" value="FN3"/>
    <property type="match status" value="1"/>
</dbReference>
<dbReference type="InterPro" id="IPR036116">
    <property type="entry name" value="FN3_sf"/>
</dbReference>
<feature type="chain" id="PRO_5042195877" evidence="5">
    <location>
        <begin position="20"/>
        <end position="502"/>
    </location>
</feature>
<dbReference type="Gene3D" id="2.60.40.10">
    <property type="entry name" value="Immunoglobulins"/>
    <property type="match status" value="4"/>
</dbReference>
<dbReference type="PROSITE" id="PS50835">
    <property type="entry name" value="IG_LIKE"/>
    <property type="match status" value="3"/>
</dbReference>
<organism evidence="8 9">
    <name type="scientific">Odynerus spinipes</name>
    <dbReference type="NCBI Taxonomy" id="1348599"/>
    <lineage>
        <taxon>Eukaryota</taxon>
        <taxon>Metazoa</taxon>
        <taxon>Ecdysozoa</taxon>
        <taxon>Arthropoda</taxon>
        <taxon>Hexapoda</taxon>
        <taxon>Insecta</taxon>
        <taxon>Pterygota</taxon>
        <taxon>Neoptera</taxon>
        <taxon>Endopterygota</taxon>
        <taxon>Hymenoptera</taxon>
        <taxon>Apocrita</taxon>
        <taxon>Aculeata</taxon>
        <taxon>Vespoidea</taxon>
        <taxon>Vespidae</taxon>
        <taxon>Eumeninae</taxon>
        <taxon>Odynerus</taxon>
    </lineage>
</organism>
<keyword evidence="3" id="KW-0393">Immunoglobulin domain</keyword>
<dbReference type="InterPro" id="IPR013783">
    <property type="entry name" value="Ig-like_fold"/>
</dbReference>
<feature type="compositionally biased region" description="Low complexity" evidence="4">
    <location>
        <begin position="164"/>
        <end position="181"/>
    </location>
</feature>
<comment type="caution">
    <text evidence="8">The sequence shown here is derived from an EMBL/GenBank/DDBJ whole genome shotgun (WGS) entry which is preliminary data.</text>
</comment>
<dbReference type="FunFam" id="2.60.40.10:FF:000032">
    <property type="entry name" value="palladin isoform X1"/>
    <property type="match status" value="1"/>
</dbReference>
<feature type="domain" description="Ig-like" evidence="6">
    <location>
        <begin position="181"/>
        <end position="255"/>
    </location>
</feature>
<evidence type="ECO:0000313" key="9">
    <source>
        <dbReference type="Proteomes" id="UP001258017"/>
    </source>
</evidence>
<proteinExistence type="predicted"/>
<feature type="compositionally biased region" description="Acidic residues" evidence="4">
    <location>
        <begin position="29"/>
        <end position="56"/>
    </location>
</feature>
<dbReference type="Proteomes" id="UP001258017">
    <property type="component" value="Unassembled WGS sequence"/>
</dbReference>
<evidence type="ECO:0000256" key="2">
    <source>
        <dbReference type="ARBA" id="ARBA00023157"/>
    </source>
</evidence>
<dbReference type="InterPro" id="IPR003598">
    <property type="entry name" value="Ig_sub2"/>
</dbReference>
<feature type="domain" description="Ig-like" evidence="6">
    <location>
        <begin position="272"/>
        <end position="360"/>
    </location>
</feature>
<dbReference type="Pfam" id="PF13927">
    <property type="entry name" value="Ig_3"/>
    <property type="match status" value="2"/>
</dbReference>
<feature type="region of interest" description="Disordered" evidence="4">
    <location>
        <begin position="29"/>
        <end position="62"/>
    </location>
</feature>
<dbReference type="InterPro" id="IPR036179">
    <property type="entry name" value="Ig-like_dom_sf"/>
</dbReference>
<keyword evidence="1" id="KW-0677">Repeat</keyword>
<keyword evidence="5" id="KW-0732">Signal</keyword>
<sequence length="502" mass="55794">MQIRAIALVTLLLVVQGWCKPSKNFEDLDYNEDVPADEDDDLPQGEDDGDSPDTIEEPPQITSVPKSIRVHAGSTVTLPCTTVNADSLAVVWKRGDEFLYSDENALTLDKDRIVRTPENSLVIYNTTVNDTSDTYTCSIMSDKPITITHRLLVDPIDRLHSMTTTAPVVPSSSSSASSPTPDGRVTPSDRVEAVQGQDVRLVCPASVQSSTEMKWYHQSDKLYNDQRTSIHGNTVTIHKVNRHDAGVYQCIADNGKNIPPHAGIHLVINYTPEIEVERETVHTGTGVESEITCIVHAHPRANVIWYKNQKELPKKAKISRKNYKSRHSLKIMHTSEEDFGDYTCVARNEYGQTSKTISLTGAPSQAMISGAEVTKDDNGFILKWHLQSYSPITQYKLKYRRKGDEEWQVMEPRVTDGKGIQYTVEHTIEGLQPGSYEAILVARNSFGWSPPSAPHTFISEFYLIADHGTEEAAGVKTGSAVSIRPFWALPVSLLVVCAFRNL</sequence>
<accession>A0AAD9VPW3</accession>
<dbReference type="GO" id="GO:0043025">
    <property type="term" value="C:neuronal cell body"/>
    <property type="evidence" value="ECO:0007669"/>
    <property type="project" value="TreeGrafter"/>
</dbReference>
<dbReference type="InterPro" id="IPR003961">
    <property type="entry name" value="FN3_dom"/>
</dbReference>
<dbReference type="GO" id="GO:0008046">
    <property type="term" value="F:axon guidance receptor activity"/>
    <property type="evidence" value="ECO:0007669"/>
    <property type="project" value="TreeGrafter"/>
</dbReference>
<evidence type="ECO:0000256" key="5">
    <source>
        <dbReference type="SAM" id="SignalP"/>
    </source>
</evidence>
<dbReference type="SUPFAM" id="SSF49265">
    <property type="entry name" value="Fibronectin type III"/>
    <property type="match status" value="1"/>
</dbReference>
<feature type="region of interest" description="Disordered" evidence="4">
    <location>
        <begin position="164"/>
        <end position="193"/>
    </location>
</feature>